<protein>
    <recommendedName>
        <fullName evidence="13 16">Alpha-1,3-mannosyl-glycoprotein 2-beta-N-acetylglucosaminyltransferase</fullName>
        <shortName evidence="16">GNT-I</shortName>
        <shortName evidence="16">GlcNAc-T I</shortName>
        <ecNumber evidence="13 16">2.4.1.101</ecNumber>
    </recommendedName>
    <alternativeName>
        <fullName evidence="14 16">N-glycosyl-oligosaccharide-glycoprotein N-acetylglucosaminyltransferase I</fullName>
    </alternativeName>
</protein>
<dbReference type="GO" id="GO:0030145">
    <property type="term" value="F:manganese ion binding"/>
    <property type="evidence" value="ECO:0007669"/>
    <property type="project" value="UniProtKB-UniRule"/>
</dbReference>
<keyword evidence="10 16" id="KW-0333">Golgi apparatus</keyword>
<comment type="catalytic activity">
    <reaction evidence="15 16">
        <text>N(4)-(alpha-D-Man-(1-&gt;3)-[alpha-D-Man-(1-&gt;3)-[alpha-D-Man-(1-&gt;6)]-alpha-D-Man-(1-&gt;6)]-beta-D-Man-(1-&gt;4)-beta-D-GlcNAc-(1-&gt;4)-beta-D-GlcNAc)-L-asparaginyl-[protein] (N-glucan mannose isomer 5A1,2) + UDP-N-acetyl-alpha-D-glucosamine = N(4)-{beta-D-GlcNAc-(1-&gt;2)-alpha-D-Man-(1-&gt;3)-[alpha-D-Man-(1-&gt;3)-[alpha-D-Man-(1-&gt;6)]-alpha-D-Man-(1-&gt;6)]-beta-D-Man-(1-&gt;4)-beta-D-GlcNAc-(1-&gt;4)-beta-D-GlcNAc}-L-asparaginyl-[protein] + UDP + H(+)</text>
        <dbReference type="Rhea" id="RHEA:11456"/>
        <dbReference type="Rhea" id="RHEA-COMP:14367"/>
        <dbReference type="Rhea" id="RHEA-COMP:14368"/>
        <dbReference type="ChEBI" id="CHEBI:15378"/>
        <dbReference type="ChEBI" id="CHEBI:57705"/>
        <dbReference type="ChEBI" id="CHEBI:58223"/>
        <dbReference type="ChEBI" id="CHEBI:59087"/>
        <dbReference type="ChEBI" id="CHEBI:60625"/>
        <dbReference type="EC" id="2.4.1.101"/>
    </reaction>
</comment>
<comment type="function">
    <text evidence="16">Initiates complex N-linked carbohydrate formation. Essential for the conversion of high-mannose to hybrid and complex N-glycans.</text>
</comment>
<evidence type="ECO:0000256" key="17">
    <source>
        <dbReference type="SAM" id="MobiDB-lite"/>
    </source>
</evidence>
<dbReference type="InterPro" id="IPR052261">
    <property type="entry name" value="Glycosyltransferase_13"/>
</dbReference>
<keyword evidence="7 16" id="KW-0479">Metal-binding</keyword>
<dbReference type="AlphaFoldDB" id="A0AAD9IK84"/>
<evidence type="ECO:0000256" key="4">
    <source>
        <dbReference type="ARBA" id="ARBA00022676"/>
    </source>
</evidence>
<evidence type="ECO:0000256" key="8">
    <source>
        <dbReference type="ARBA" id="ARBA00022968"/>
    </source>
</evidence>
<evidence type="ECO:0000256" key="10">
    <source>
        <dbReference type="ARBA" id="ARBA00023034"/>
    </source>
</evidence>
<dbReference type="PANTHER" id="PTHR10468">
    <property type="entry name" value="PROTEIN O-LINKED-MANNOSE BETA-1,2-N-ACETYLGLUCOSAMINYLTRANSFERASE 1/ALPHA-1,3-MANNOSYL-GLYCOPROTEIN 2-BETA-N-ACETYLGLUCOSAMINYLTRANSFERASE"/>
    <property type="match status" value="1"/>
</dbReference>
<keyword evidence="5" id="KW-0808">Transferase</keyword>
<name>A0AAD9IK84_PROWI</name>
<dbReference type="SUPFAM" id="SSF53448">
    <property type="entry name" value="Nucleotide-diphospho-sugar transferases"/>
    <property type="match status" value="1"/>
</dbReference>
<proteinExistence type="inferred from homology"/>
<keyword evidence="8 16" id="KW-0735">Signal-anchor</keyword>
<evidence type="ECO:0000256" key="5">
    <source>
        <dbReference type="ARBA" id="ARBA00022679"/>
    </source>
</evidence>
<evidence type="ECO:0000256" key="2">
    <source>
        <dbReference type="ARBA" id="ARBA00004922"/>
    </source>
</evidence>
<dbReference type="EMBL" id="JASFZW010000002">
    <property type="protein sequence ID" value="KAK2079823.1"/>
    <property type="molecule type" value="Genomic_DNA"/>
</dbReference>
<comment type="caution">
    <text evidence="18">The sequence shown here is derived from an EMBL/GenBank/DDBJ whole genome shotgun (WGS) entry which is preliminary data.</text>
</comment>
<dbReference type="GO" id="GO:0003827">
    <property type="term" value="F:alpha-1,3-mannosylglycoprotein 2-beta-N-acetylglucosaminyltransferase activity"/>
    <property type="evidence" value="ECO:0007669"/>
    <property type="project" value="UniProtKB-UniRule"/>
</dbReference>
<dbReference type="InterPro" id="IPR029044">
    <property type="entry name" value="Nucleotide-diphossugar_trans"/>
</dbReference>
<evidence type="ECO:0000313" key="18">
    <source>
        <dbReference type="EMBL" id="KAK2079823.1"/>
    </source>
</evidence>
<dbReference type="PANTHER" id="PTHR10468:SF0">
    <property type="entry name" value="ALPHA-1,3-MANNOSYL-GLYCOPROTEIN 2-BETA-N-ACETYLGLUCOSAMINYLTRANSFERASE"/>
    <property type="match status" value="1"/>
</dbReference>
<evidence type="ECO:0000256" key="11">
    <source>
        <dbReference type="ARBA" id="ARBA00023136"/>
    </source>
</evidence>
<feature type="region of interest" description="Disordered" evidence="17">
    <location>
        <begin position="208"/>
        <end position="230"/>
    </location>
</feature>
<sequence>MTEAVRNCSGLWPAIPHTTLSQDGNDSAVAATVRSRTPALRGTARSFTHWQRPRIPVLGPKQPGYAWLAQHYRWALDRVFLEQGHSHVVIVEDDMVFSPDFLTLFNETAWLLDADPTIWCISSWFRTSYFPGLGWMLRARLWRELSPHWPDEHWDHWMRMESVARGRDCVSPELNRNKNIGEVGANMDASLYRRWLGHMDWAEPGRAGLPKAGAGAGASASRARNPRALAPPRPGQTVLITYGVEQYQRLAQRLHIWKSPRGHYRHASAIPWKGGTVLLADARECDLLPPELRWEPTPGWTVHLAAPNVSCTAACRAVGLACSTVDLHFINTCPGLQNHMSCPAGCGLDWGQDLPHVTGDPARTKCFVTQQIPTCRGAGTGSRRVCPCVAPEKLSASARAALRIGDKAVGVRDRRPQLQVQADAAHLAVLP</sequence>
<evidence type="ECO:0000256" key="15">
    <source>
        <dbReference type="ARBA" id="ARBA00049421"/>
    </source>
</evidence>
<evidence type="ECO:0000256" key="9">
    <source>
        <dbReference type="ARBA" id="ARBA00022989"/>
    </source>
</evidence>
<dbReference type="InterPro" id="IPR004139">
    <property type="entry name" value="Glyco_trans_13"/>
</dbReference>
<accession>A0AAD9IK84</accession>
<keyword evidence="12 16" id="KW-0464">Manganese</keyword>
<keyword evidence="11" id="KW-0472">Membrane</keyword>
<dbReference type="Gene3D" id="3.90.550.10">
    <property type="entry name" value="Spore Coat Polysaccharide Biosynthesis Protein SpsA, Chain A"/>
    <property type="match status" value="1"/>
</dbReference>
<reference evidence="18" key="1">
    <citation type="submission" date="2021-01" db="EMBL/GenBank/DDBJ databases">
        <authorList>
            <person name="Eckstrom K.M.E."/>
        </authorList>
    </citation>
    <scope>NUCLEOTIDE SEQUENCE</scope>
    <source>
        <strain evidence="18">UVCC 0001</strain>
    </source>
</reference>
<keyword evidence="19" id="KW-1185">Reference proteome</keyword>
<organism evidence="18 19">
    <name type="scientific">Prototheca wickerhamii</name>
    <dbReference type="NCBI Taxonomy" id="3111"/>
    <lineage>
        <taxon>Eukaryota</taxon>
        <taxon>Viridiplantae</taxon>
        <taxon>Chlorophyta</taxon>
        <taxon>core chlorophytes</taxon>
        <taxon>Trebouxiophyceae</taxon>
        <taxon>Chlorellales</taxon>
        <taxon>Chlorellaceae</taxon>
        <taxon>Prototheca</taxon>
    </lineage>
</organism>
<evidence type="ECO:0000256" key="3">
    <source>
        <dbReference type="ARBA" id="ARBA00006492"/>
    </source>
</evidence>
<gene>
    <name evidence="18" type="ORF">QBZ16_002218</name>
</gene>
<evidence type="ECO:0000256" key="14">
    <source>
        <dbReference type="ARBA" id="ARBA00041712"/>
    </source>
</evidence>
<evidence type="ECO:0000256" key="1">
    <source>
        <dbReference type="ARBA" id="ARBA00004323"/>
    </source>
</evidence>
<keyword evidence="9" id="KW-1133">Transmembrane helix</keyword>
<comment type="subcellular location">
    <subcellularLocation>
        <location evidence="1 16">Golgi apparatus membrane</location>
        <topology evidence="1 16">Single-pass type II membrane protein</topology>
    </subcellularLocation>
</comment>
<keyword evidence="6" id="KW-0812">Transmembrane</keyword>
<comment type="similarity">
    <text evidence="3 16">Belongs to the glycosyltransferase 13 family.</text>
</comment>
<dbReference type="Pfam" id="PF03071">
    <property type="entry name" value="GNT-I"/>
    <property type="match status" value="1"/>
</dbReference>
<evidence type="ECO:0000256" key="12">
    <source>
        <dbReference type="ARBA" id="ARBA00023211"/>
    </source>
</evidence>
<feature type="compositionally biased region" description="Low complexity" evidence="17">
    <location>
        <begin position="208"/>
        <end position="228"/>
    </location>
</feature>
<comment type="cofactor">
    <cofactor evidence="16">
        <name>Mn(2+)</name>
        <dbReference type="ChEBI" id="CHEBI:29035"/>
    </cofactor>
    <text evidence="16">The cofactor is mostly bound to the substrate.</text>
</comment>
<evidence type="ECO:0000256" key="13">
    <source>
        <dbReference type="ARBA" id="ARBA00038949"/>
    </source>
</evidence>
<dbReference type="EC" id="2.4.1.101" evidence="13 16"/>
<evidence type="ECO:0000256" key="6">
    <source>
        <dbReference type="ARBA" id="ARBA00022692"/>
    </source>
</evidence>
<evidence type="ECO:0000313" key="19">
    <source>
        <dbReference type="Proteomes" id="UP001255856"/>
    </source>
</evidence>
<keyword evidence="4 16" id="KW-0328">Glycosyltransferase</keyword>
<comment type="pathway">
    <text evidence="2 16">Protein modification; protein glycosylation.</text>
</comment>
<evidence type="ECO:0000256" key="7">
    <source>
        <dbReference type="ARBA" id="ARBA00022723"/>
    </source>
</evidence>
<dbReference type="GO" id="GO:0000139">
    <property type="term" value="C:Golgi membrane"/>
    <property type="evidence" value="ECO:0007669"/>
    <property type="project" value="UniProtKB-SubCell"/>
</dbReference>
<dbReference type="Proteomes" id="UP001255856">
    <property type="component" value="Unassembled WGS sequence"/>
</dbReference>
<evidence type="ECO:0000256" key="16">
    <source>
        <dbReference type="RuleBase" id="RU368119"/>
    </source>
</evidence>